<dbReference type="Proteomes" id="UP000827284">
    <property type="component" value="Unassembled WGS sequence"/>
</dbReference>
<dbReference type="SUPFAM" id="SSF69047">
    <property type="entry name" value="Hypothetical protein YjbJ"/>
    <property type="match status" value="1"/>
</dbReference>
<feature type="compositionally biased region" description="Basic and acidic residues" evidence="1">
    <location>
        <begin position="47"/>
        <end position="61"/>
    </location>
</feature>
<dbReference type="InterPro" id="IPR036629">
    <property type="entry name" value="YjbJ_sf"/>
</dbReference>
<dbReference type="EMBL" id="BQFW01000013">
    <property type="protein sequence ID" value="GJJ77082.1"/>
    <property type="molecule type" value="Genomic_DNA"/>
</dbReference>
<feature type="region of interest" description="Disordered" evidence="1">
    <location>
        <begin position="45"/>
        <end position="94"/>
    </location>
</feature>
<gene>
    <name evidence="2" type="ORF">EMPS_09441</name>
</gene>
<keyword evidence="3" id="KW-1185">Reference proteome</keyword>
<name>A0A9P3HI66_9FUNG</name>
<dbReference type="AlphaFoldDB" id="A0A9P3HI66"/>
<comment type="caution">
    <text evidence="2">The sequence shown here is derived from an EMBL/GenBank/DDBJ whole genome shotgun (WGS) entry which is preliminary data.</text>
</comment>
<reference evidence="2" key="2">
    <citation type="journal article" date="2022" name="Microbiol. Resour. Announc.">
        <title>Whole-Genome Sequence of Entomortierella parvispora E1425, a Mucoromycotan Fungus Associated with Burkholderiaceae-Related Endosymbiotic Bacteria.</title>
        <authorList>
            <person name="Herlambang A."/>
            <person name="Guo Y."/>
            <person name="Takashima Y."/>
            <person name="Narisawa K."/>
            <person name="Ohta H."/>
            <person name="Nishizawa T."/>
        </authorList>
    </citation>
    <scope>NUCLEOTIDE SEQUENCE</scope>
    <source>
        <strain evidence="2">E1425</strain>
    </source>
</reference>
<evidence type="ECO:0000256" key="1">
    <source>
        <dbReference type="SAM" id="MobiDB-lite"/>
    </source>
</evidence>
<evidence type="ECO:0000313" key="2">
    <source>
        <dbReference type="EMBL" id="GJJ77082.1"/>
    </source>
</evidence>
<protein>
    <recommendedName>
        <fullName evidence="4">CsbD-like domain-containing protein</fullName>
    </recommendedName>
</protein>
<dbReference type="OrthoDB" id="9999611at2759"/>
<accession>A0A9P3HI66</accession>
<reference evidence="2" key="1">
    <citation type="submission" date="2021-11" db="EMBL/GenBank/DDBJ databases">
        <authorList>
            <person name="Herlambang A."/>
            <person name="Guo Y."/>
            <person name="Takashima Y."/>
            <person name="Nishizawa T."/>
        </authorList>
    </citation>
    <scope>NUCLEOTIDE SEQUENCE</scope>
    <source>
        <strain evidence="2">E1425</strain>
    </source>
</reference>
<evidence type="ECO:0000313" key="3">
    <source>
        <dbReference type="Proteomes" id="UP000827284"/>
    </source>
</evidence>
<organism evidence="2 3">
    <name type="scientific">Entomortierella parvispora</name>
    <dbReference type="NCBI Taxonomy" id="205924"/>
    <lineage>
        <taxon>Eukaryota</taxon>
        <taxon>Fungi</taxon>
        <taxon>Fungi incertae sedis</taxon>
        <taxon>Mucoromycota</taxon>
        <taxon>Mortierellomycotina</taxon>
        <taxon>Mortierellomycetes</taxon>
        <taxon>Mortierellales</taxon>
        <taxon>Mortierellaceae</taxon>
        <taxon>Entomortierella</taxon>
    </lineage>
</organism>
<sequence>MTERLSNTANSYIGGAKQTIGQTLGFTDLAADGAAQKAQADAAQRLADAKTHSDGVGHKVEGQAQTRVGSLTGDKSMEARGHANEALGDIQRNV</sequence>
<evidence type="ECO:0008006" key="4">
    <source>
        <dbReference type="Google" id="ProtNLM"/>
    </source>
</evidence>
<proteinExistence type="predicted"/>